<evidence type="ECO:0000259" key="1">
    <source>
        <dbReference type="Pfam" id="PF26006"/>
    </source>
</evidence>
<proteinExistence type="predicted"/>
<name>A0A238UTQ5_HALVU</name>
<dbReference type="Pfam" id="PF26006">
    <property type="entry name" value="DUF7999"/>
    <property type="match status" value="1"/>
</dbReference>
<sequence length="111" mass="12314">MFLISVLYPQSATKSLYEAFIRDVHLFGDKMSTTDTYTVTSEQNDHGCVTVRAHPRNATFHVVDYADESDRERIGDLPAGSVVKLELSRAGRRGNVWCAESVHTAHTDGGE</sequence>
<dbReference type="Proteomes" id="UP000198397">
    <property type="component" value="Unassembled WGS sequence"/>
</dbReference>
<dbReference type="InterPro" id="IPR058312">
    <property type="entry name" value="DUF7999"/>
</dbReference>
<reference evidence="2 3" key="1">
    <citation type="submission" date="2017-06" db="EMBL/GenBank/DDBJ databases">
        <authorList>
            <person name="Kim H.J."/>
            <person name="Triplett B.A."/>
        </authorList>
    </citation>
    <scope>NUCLEOTIDE SEQUENCE [LARGE SCALE GENOMIC DNA]</scope>
    <source>
        <strain evidence="2 3">DSM 8800</strain>
    </source>
</reference>
<evidence type="ECO:0000313" key="3">
    <source>
        <dbReference type="Proteomes" id="UP000198397"/>
    </source>
</evidence>
<feature type="domain" description="DUF7999" evidence="1">
    <location>
        <begin position="30"/>
        <end position="107"/>
    </location>
</feature>
<protein>
    <recommendedName>
        <fullName evidence="1">DUF7999 domain-containing protein</fullName>
    </recommendedName>
</protein>
<organism evidence="2 3">
    <name type="scientific">Halorubrum vacuolatum</name>
    <name type="common">Natronobacterium vacuolatum</name>
    <dbReference type="NCBI Taxonomy" id="63740"/>
    <lineage>
        <taxon>Archaea</taxon>
        <taxon>Methanobacteriati</taxon>
        <taxon>Methanobacteriota</taxon>
        <taxon>Stenosarchaea group</taxon>
        <taxon>Halobacteria</taxon>
        <taxon>Halobacteriales</taxon>
        <taxon>Haloferacaceae</taxon>
        <taxon>Halorubrum</taxon>
    </lineage>
</organism>
<dbReference type="AlphaFoldDB" id="A0A238UTQ5"/>
<evidence type="ECO:0000313" key="2">
    <source>
        <dbReference type="EMBL" id="SNR25428.1"/>
    </source>
</evidence>
<dbReference type="EMBL" id="FZNQ01000001">
    <property type="protein sequence ID" value="SNR25428.1"/>
    <property type="molecule type" value="Genomic_DNA"/>
</dbReference>
<keyword evidence="3" id="KW-1185">Reference proteome</keyword>
<accession>A0A238UTQ5</accession>
<gene>
    <name evidence="2" type="ORF">SAMN06264855_101363</name>
</gene>